<feature type="signal peptide" evidence="1">
    <location>
        <begin position="1"/>
        <end position="19"/>
    </location>
</feature>
<evidence type="ECO:0000313" key="4">
    <source>
        <dbReference type="WBParaSite" id="GPUH_0002384901-mRNA-1"/>
    </source>
</evidence>
<evidence type="ECO:0000313" key="2">
    <source>
        <dbReference type="EMBL" id="VDN42006.1"/>
    </source>
</evidence>
<keyword evidence="1" id="KW-0732">Signal</keyword>
<evidence type="ECO:0000313" key="3">
    <source>
        <dbReference type="Proteomes" id="UP000271098"/>
    </source>
</evidence>
<sequence>MFFCRLALIVSMVMMVTKAHPYIAPGNDSTAAYADLQVFGTALFNLKT</sequence>
<reference evidence="2 3" key="2">
    <citation type="submission" date="2018-11" db="EMBL/GenBank/DDBJ databases">
        <authorList>
            <consortium name="Pathogen Informatics"/>
        </authorList>
    </citation>
    <scope>NUCLEOTIDE SEQUENCE [LARGE SCALE GENOMIC DNA]</scope>
</reference>
<protein>
    <submittedName>
        <fullName evidence="4">Secreted protein</fullName>
    </submittedName>
</protein>
<keyword evidence="3" id="KW-1185">Reference proteome</keyword>
<reference evidence="4" key="1">
    <citation type="submission" date="2016-06" db="UniProtKB">
        <authorList>
            <consortium name="WormBaseParasite"/>
        </authorList>
    </citation>
    <scope>IDENTIFICATION</scope>
</reference>
<organism evidence="4">
    <name type="scientific">Gongylonema pulchrum</name>
    <dbReference type="NCBI Taxonomy" id="637853"/>
    <lineage>
        <taxon>Eukaryota</taxon>
        <taxon>Metazoa</taxon>
        <taxon>Ecdysozoa</taxon>
        <taxon>Nematoda</taxon>
        <taxon>Chromadorea</taxon>
        <taxon>Rhabditida</taxon>
        <taxon>Spirurina</taxon>
        <taxon>Spiruromorpha</taxon>
        <taxon>Spiruroidea</taxon>
        <taxon>Gongylonematidae</taxon>
        <taxon>Gongylonema</taxon>
    </lineage>
</organism>
<name>A0A183ES78_9BILA</name>
<gene>
    <name evidence="2" type="ORF">GPUH_LOCUS23821</name>
</gene>
<dbReference type="WBParaSite" id="GPUH_0002384901-mRNA-1">
    <property type="protein sequence ID" value="GPUH_0002384901-mRNA-1"/>
    <property type="gene ID" value="GPUH_0002384901"/>
</dbReference>
<feature type="chain" id="PRO_5043139255" evidence="1">
    <location>
        <begin position="20"/>
        <end position="48"/>
    </location>
</feature>
<proteinExistence type="predicted"/>
<dbReference type="Proteomes" id="UP000271098">
    <property type="component" value="Unassembled WGS sequence"/>
</dbReference>
<accession>A0A183ES78</accession>
<dbReference type="AlphaFoldDB" id="A0A183ES78"/>
<evidence type="ECO:0000256" key="1">
    <source>
        <dbReference type="SAM" id="SignalP"/>
    </source>
</evidence>
<dbReference type="EMBL" id="UYRT01099081">
    <property type="protein sequence ID" value="VDN42006.1"/>
    <property type="molecule type" value="Genomic_DNA"/>
</dbReference>